<evidence type="ECO:0000256" key="6">
    <source>
        <dbReference type="SAM" id="Coils"/>
    </source>
</evidence>
<dbReference type="Proteomes" id="UP001188597">
    <property type="component" value="Unassembled WGS sequence"/>
</dbReference>
<dbReference type="Pfam" id="PF00319">
    <property type="entry name" value="SRF-TF"/>
    <property type="match status" value="1"/>
</dbReference>
<dbReference type="EMBL" id="JAVXUP010002797">
    <property type="protein sequence ID" value="KAK3001376.1"/>
    <property type="molecule type" value="Genomic_DNA"/>
</dbReference>
<evidence type="ECO:0000256" key="2">
    <source>
        <dbReference type="ARBA" id="ARBA00023015"/>
    </source>
</evidence>
<reference evidence="8" key="1">
    <citation type="submission" date="2022-12" db="EMBL/GenBank/DDBJ databases">
        <title>Draft genome assemblies for two species of Escallonia (Escalloniales).</title>
        <authorList>
            <person name="Chanderbali A."/>
            <person name="Dervinis C."/>
            <person name="Anghel I."/>
            <person name="Soltis D."/>
            <person name="Soltis P."/>
            <person name="Zapata F."/>
        </authorList>
    </citation>
    <scope>NUCLEOTIDE SEQUENCE</scope>
    <source>
        <strain evidence="8">UCBG64.0493</strain>
        <tissue evidence="8">Leaf</tissue>
    </source>
</reference>
<evidence type="ECO:0000256" key="3">
    <source>
        <dbReference type="ARBA" id="ARBA00023125"/>
    </source>
</evidence>
<comment type="subcellular location">
    <subcellularLocation>
        <location evidence="1">Nucleus</location>
    </subcellularLocation>
</comment>
<dbReference type="Gene3D" id="3.40.1810.10">
    <property type="entry name" value="Transcription factor, MADS-box"/>
    <property type="match status" value="1"/>
</dbReference>
<comment type="caution">
    <text evidence="8">The sequence shown here is derived from an EMBL/GenBank/DDBJ whole genome shotgun (WGS) entry which is preliminary data.</text>
</comment>
<gene>
    <name evidence="8" type="ORF">RJ639_020444</name>
</gene>
<dbReference type="InterPro" id="IPR033896">
    <property type="entry name" value="MEF2-like_N"/>
</dbReference>
<dbReference type="InterPro" id="IPR002100">
    <property type="entry name" value="TF_MADSbox"/>
</dbReference>
<dbReference type="PRINTS" id="PR00404">
    <property type="entry name" value="MADSDOMAIN"/>
</dbReference>
<evidence type="ECO:0000256" key="4">
    <source>
        <dbReference type="ARBA" id="ARBA00023163"/>
    </source>
</evidence>
<feature type="coiled-coil region" evidence="6">
    <location>
        <begin position="170"/>
        <end position="231"/>
    </location>
</feature>
<dbReference type="SMART" id="SM00432">
    <property type="entry name" value="MADS"/>
    <property type="match status" value="1"/>
</dbReference>
<feature type="domain" description="MADS-box" evidence="7">
    <location>
        <begin position="1"/>
        <end position="61"/>
    </location>
</feature>
<name>A0AA88V3Q0_9ASTE</name>
<proteinExistence type="predicted"/>
<dbReference type="PROSITE" id="PS50066">
    <property type="entry name" value="MADS_BOX_2"/>
    <property type="match status" value="1"/>
</dbReference>
<dbReference type="PROSITE" id="PS00350">
    <property type="entry name" value="MADS_BOX_1"/>
    <property type="match status" value="1"/>
</dbReference>
<dbReference type="SUPFAM" id="SSF55455">
    <property type="entry name" value="SRF-like"/>
    <property type="match status" value="1"/>
</dbReference>
<evidence type="ECO:0000256" key="5">
    <source>
        <dbReference type="ARBA" id="ARBA00023242"/>
    </source>
</evidence>
<dbReference type="PANTHER" id="PTHR48019">
    <property type="entry name" value="SERUM RESPONSE FACTOR HOMOLOG"/>
    <property type="match status" value="1"/>
</dbReference>
<accession>A0AA88V3Q0</accession>
<keyword evidence="9" id="KW-1185">Reference proteome</keyword>
<dbReference type="InterPro" id="IPR050142">
    <property type="entry name" value="MADS-box/MEF2_TF"/>
</dbReference>
<dbReference type="CDD" id="cd00265">
    <property type="entry name" value="MADS_MEF2_like"/>
    <property type="match status" value="1"/>
</dbReference>
<organism evidence="8 9">
    <name type="scientific">Escallonia herrerae</name>
    <dbReference type="NCBI Taxonomy" id="1293975"/>
    <lineage>
        <taxon>Eukaryota</taxon>
        <taxon>Viridiplantae</taxon>
        <taxon>Streptophyta</taxon>
        <taxon>Embryophyta</taxon>
        <taxon>Tracheophyta</taxon>
        <taxon>Spermatophyta</taxon>
        <taxon>Magnoliopsida</taxon>
        <taxon>eudicotyledons</taxon>
        <taxon>Gunneridae</taxon>
        <taxon>Pentapetalae</taxon>
        <taxon>asterids</taxon>
        <taxon>campanulids</taxon>
        <taxon>Escalloniales</taxon>
        <taxon>Escalloniaceae</taxon>
        <taxon>Escallonia</taxon>
    </lineage>
</organism>
<evidence type="ECO:0000259" key="7">
    <source>
        <dbReference type="PROSITE" id="PS50066"/>
    </source>
</evidence>
<keyword evidence="6" id="KW-0175">Coiled coil</keyword>
<dbReference type="GO" id="GO:0045944">
    <property type="term" value="P:positive regulation of transcription by RNA polymerase II"/>
    <property type="evidence" value="ECO:0007669"/>
    <property type="project" value="InterPro"/>
</dbReference>
<keyword evidence="4" id="KW-0804">Transcription</keyword>
<dbReference type="GO" id="GO:0005634">
    <property type="term" value="C:nucleus"/>
    <property type="evidence" value="ECO:0007669"/>
    <property type="project" value="UniProtKB-SubCell"/>
</dbReference>
<evidence type="ECO:0000313" key="8">
    <source>
        <dbReference type="EMBL" id="KAK3001376.1"/>
    </source>
</evidence>
<keyword evidence="2" id="KW-0805">Transcription regulation</keyword>
<dbReference type="AlphaFoldDB" id="A0AA88V3Q0"/>
<dbReference type="GO" id="GO:0000977">
    <property type="term" value="F:RNA polymerase II transcription regulatory region sequence-specific DNA binding"/>
    <property type="evidence" value="ECO:0007669"/>
    <property type="project" value="InterPro"/>
</dbReference>
<keyword evidence="5" id="KW-0539">Nucleus</keyword>
<evidence type="ECO:0000256" key="1">
    <source>
        <dbReference type="ARBA" id="ARBA00004123"/>
    </source>
</evidence>
<dbReference type="InterPro" id="IPR036879">
    <property type="entry name" value="TF_MADSbox_sf"/>
</dbReference>
<sequence length="402" mass="45467">MGRAKLEIKKIENTTSRQVTFSKRRNGLIKKAYELSTLCDIDIALIMFSPSGRLSHFSGRSKSALTSSLGYLDRERLRGASSPEIYQKCNHPLETDRTNKGRRRRHGEAAMADHAALTGGHIGAWLAQEEGTMSGSWWRSRVVAIFLQWTIFEVYGTKPSMPQPYESSTIEALIATPLELRQEVEDLEEELQMAEEQLRVFEPDILKLTTMEELESCEKRLEDTLARVLRRKKYLTDHLSSHGPNCMQHQGLSISYENEGANLSPESGHTHGLIFDPSPSLFSVRNNLSTMCDSLGQGSSPNLNPYNMGDCHASITIDENLPSWHQDYTSLGFHSINQPPTLFPEIQDEITNQDAQVAKPPEQKDVSPNNCNTQPYAGGATDHENQIERHNMGYHRRWRTRN</sequence>
<keyword evidence="3" id="KW-0238">DNA-binding</keyword>
<evidence type="ECO:0000313" key="9">
    <source>
        <dbReference type="Proteomes" id="UP001188597"/>
    </source>
</evidence>
<protein>
    <recommendedName>
        <fullName evidence="7">MADS-box domain-containing protein</fullName>
    </recommendedName>
</protein>
<dbReference type="GO" id="GO:0046983">
    <property type="term" value="F:protein dimerization activity"/>
    <property type="evidence" value="ECO:0007669"/>
    <property type="project" value="InterPro"/>
</dbReference>